<dbReference type="CDD" id="cd00167">
    <property type="entry name" value="SANT"/>
    <property type="match status" value="1"/>
</dbReference>
<dbReference type="AlphaFoldDB" id="A0AAV9I519"/>
<keyword evidence="3" id="KW-0539">Nucleus</keyword>
<feature type="compositionally biased region" description="Polar residues" evidence="4">
    <location>
        <begin position="58"/>
        <end position="71"/>
    </location>
</feature>
<keyword evidence="1" id="KW-0805">Transcription regulation</keyword>
<feature type="compositionally biased region" description="Polar residues" evidence="4">
    <location>
        <begin position="138"/>
        <end position="149"/>
    </location>
</feature>
<feature type="region of interest" description="Disordered" evidence="4">
    <location>
        <begin position="138"/>
        <end position="194"/>
    </location>
</feature>
<comment type="caution">
    <text evidence="7">The sequence shown here is derived from an EMBL/GenBank/DDBJ whole genome shotgun (WGS) entry which is preliminary data.</text>
</comment>
<evidence type="ECO:0000256" key="1">
    <source>
        <dbReference type="ARBA" id="ARBA00023015"/>
    </source>
</evidence>
<dbReference type="PROSITE" id="PS51293">
    <property type="entry name" value="SANT"/>
    <property type="match status" value="1"/>
</dbReference>
<evidence type="ECO:0000313" key="8">
    <source>
        <dbReference type="Proteomes" id="UP001300502"/>
    </source>
</evidence>
<name>A0AAV9I519_9RHOD</name>
<dbReference type="PANTHER" id="PTHR44042:SF67">
    <property type="entry name" value="MYB-LIKE PROTEIN I"/>
    <property type="match status" value="1"/>
</dbReference>
<feature type="compositionally biased region" description="Basic and acidic residues" evidence="4">
    <location>
        <begin position="1"/>
        <end position="24"/>
    </location>
</feature>
<dbReference type="SUPFAM" id="SSF46689">
    <property type="entry name" value="Homeodomain-like"/>
    <property type="match status" value="1"/>
</dbReference>
<evidence type="ECO:0008006" key="9">
    <source>
        <dbReference type="Google" id="ProtNLM"/>
    </source>
</evidence>
<evidence type="ECO:0000256" key="4">
    <source>
        <dbReference type="SAM" id="MobiDB-lite"/>
    </source>
</evidence>
<evidence type="ECO:0000313" key="7">
    <source>
        <dbReference type="EMBL" id="KAK4522982.1"/>
    </source>
</evidence>
<dbReference type="InterPro" id="IPR001005">
    <property type="entry name" value="SANT/Myb"/>
</dbReference>
<dbReference type="PANTHER" id="PTHR44042">
    <property type="entry name" value="DUPLICATED HOMEODOMAIN-LIKE SUPERFAMILY PROTEIN-RELATED"/>
    <property type="match status" value="1"/>
</dbReference>
<organism evidence="7 8">
    <name type="scientific">Galdieria yellowstonensis</name>
    <dbReference type="NCBI Taxonomy" id="3028027"/>
    <lineage>
        <taxon>Eukaryota</taxon>
        <taxon>Rhodophyta</taxon>
        <taxon>Bangiophyceae</taxon>
        <taxon>Galdieriales</taxon>
        <taxon>Galdieriaceae</taxon>
        <taxon>Galdieria</taxon>
    </lineage>
</organism>
<dbReference type="InterPro" id="IPR006447">
    <property type="entry name" value="Myb_dom_plants"/>
</dbReference>
<evidence type="ECO:0000256" key="3">
    <source>
        <dbReference type="ARBA" id="ARBA00023242"/>
    </source>
</evidence>
<dbReference type="PROSITE" id="PS51294">
    <property type="entry name" value="HTH_MYB"/>
    <property type="match status" value="1"/>
</dbReference>
<dbReference type="Gene3D" id="1.10.10.60">
    <property type="entry name" value="Homeodomain-like"/>
    <property type="match status" value="1"/>
</dbReference>
<dbReference type="Pfam" id="PF00249">
    <property type="entry name" value="Myb_DNA-binding"/>
    <property type="match status" value="1"/>
</dbReference>
<dbReference type="NCBIfam" id="TIGR01557">
    <property type="entry name" value="myb_SHAQKYF"/>
    <property type="match status" value="1"/>
</dbReference>
<reference evidence="7 8" key="1">
    <citation type="submission" date="2022-07" db="EMBL/GenBank/DDBJ databases">
        <title>Genome-wide signatures of adaptation to extreme environments.</title>
        <authorList>
            <person name="Cho C.H."/>
            <person name="Yoon H.S."/>
        </authorList>
    </citation>
    <scope>NUCLEOTIDE SEQUENCE [LARGE SCALE GENOMIC DNA]</scope>
    <source>
        <strain evidence="7 8">108.79 E11</strain>
    </source>
</reference>
<dbReference type="GO" id="GO:0003677">
    <property type="term" value="F:DNA binding"/>
    <property type="evidence" value="ECO:0007669"/>
    <property type="project" value="InterPro"/>
</dbReference>
<feature type="compositionally biased region" description="Polar residues" evidence="4">
    <location>
        <begin position="160"/>
        <end position="184"/>
    </location>
</feature>
<feature type="compositionally biased region" description="Basic and acidic residues" evidence="4">
    <location>
        <begin position="185"/>
        <end position="194"/>
    </location>
</feature>
<gene>
    <name evidence="7" type="ORF">GAYE_PCTG33G0872</name>
</gene>
<evidence type="ECO:0000256" key="2">
    <source>
        <dbReference type="ARBA" id="ARBA00023163"/>
    </source>
</evidence>
<evidence type="ECO:0000259" key="5">
    <source>
        <dbReference type="PROSITE" id="PS51293"/>
    </source>
</evidence>
<dbReference type="InterPro" id="IPR017884">
    <property type="entry name" value="SANT_dom"/>
</dbReference>
<dbReference type="SMART" id="SM00717">
    <property type="entry name" value="SANT"/>
    <property type="match status" value="1"/>
</dbReference>
<keyword evidence="8" id="KW-1185">Reference proteome</keyword>
<accession>A0AAV9I519</accession>
<dbReference type="InterPro" id="IPR009057">
    <property type="entry name" value="Homeodomain-like_sf"/>
</dbReference>
<feature type="region of interest" description="Disordered" evidence="4">
    <location>
        <begin position="336"/>
        <end position="368"/>
    </location>
</feature>
<dbReference type="Proteomes" id="UP001300502">
    <property type="component" value="Unassembled WGS sequence"/>
</dbReference>
<sequence length="485" mass="55057">MRSTRSRENGSRKQKSNLDVKKEREEEEEEKETNATTHNEQSQPSQFSTSSTGEKRQVSNNKWTSSEGNSAGLQLLEQQKKRIEQLEKDLHDSRLEIERLRLYNRQLALSLTSIHRRGLEGSNYENYSTSFVQQSSLPFQHGSSDSSTVPMDASVAFGSPRNNDGTSRTSTYNNQEQQESWDSTNKQEKKTQSRYWTAEEHMRFLEGLARFGHKDMKAIARFVGTRNATQVRTHAQKYYLKLAREAAKRQEQQHSHFGSGVASEERRGCTSAPVTPLCRTSSGKRHVNFNNDYNFYAQGFKSARQENEGVSSSYLESNGVKRTNWFANPGVFHTMSLDQDSSGGEMSTASEGNSEPKSLSKDRMHSNQCRTGANEHLLESDKSPLYVDLYQEKQERDTSGSFLGLSLVEEKAGIDSQFDSFSLHHRNNSLNVLGELHDEHFTEFENFPKFHSFPEKSIGNLSSSGNSLMEFDDSQEVARAILESE</sequence>
<dbReference type="InterPro" id="IPR017930">
    <property type="entry name" value="Myb_dom"/>
</dbReference>
<feature type="region of interest" description="Disordered" evidence="4">
    <location>
        <begin position="1"/>
        <end position="71"/>
    </location>
</feature>
<feature type="compositionally biased region" description="Low complexity" evidence="4">
    <location>
        <begin position="41"/>
        <end position="52"/>
    </location>
</feature>
<protein>
    <recommendedName>
        <fullName evidence="9">Myb domain-containing protein</fullName>
    </recommendedName>
</protein>
<feature type="compositionally biased region" description="Polar residues" evidence="4">
    <location>
        <begin position="336"/>
        <end position="357"/>
    </location>
</feature>
<proteinExistence type="predicted"/>
<dbReference type="EMBL" id="JANCYU010000010">
    <property type="protein sequence ID" value="KAK4522982.1"/>
    <property type="molecule type" value="Genomic_DNA"/>
</dbReference>
<evidence type="ECO:0000259" key="6">
    <source>
        <dbReference type="PROSITE" id="PS51294"/>
    </source>
</evidence>
<feature type="domain" description="SANT" evidence="5">
    <location>
        <begin position="196"/>
        <end position="243"/>
    </location>
</feature>
<feature type="domain" description="HTH myb-type" evidence="6">
    <location>
        <begin position="196"/>
        <end position="243"/>
    </location>
</feature>
<keyword evidence="2" id="KW-0804">Transcription</keyword>